<dbReference type="PANTHER" id="PTHR44757">
    <property type="entry name" value="DIGUANYLATE CYCLASE DGCP"/>
    <property type="match status" value="1"/>
</dbReference>
<keyword evidence="17" id="KW-1185">Reference proteome</keyword>
<dbReference type="SUPFAM" id="SSF55785">
    <property type="entry name" value="PYP-like sensor domain (PAS domain)"/>
    <property type="match status" value="2"/>
</dbReference>
<dbReference type="STRING" id="675511.GCA_000341735_01555"/>
<dbReference type="SUPFAM" id="SSF55073">
    <property type="entry name" value="Nucleotide cyclase"/>
    <property type="match status" value="1"/>
</dbReference>
<dbReference type="GO" id="GO:0000156">
    <property type="term" value="F:phosphorelay response regulator activity"/>
    <property type="evidence" value="ECO:0007669"/>
    <property type="project" value="InterPro"/>
</dbReference>
<dbReference type="SUPFAM" id="SSF141868">
    <property type="entry name" value="EAL domain-like"/>
    <property type="match status" value="1"/>
</dbReference>
<dbReference type="SMART" id="SM00086">
    <property type="entry name" value="PAC"/>
    <property type="match status" value="1"/>
</dbReference>
<evidence type="ECO:0000256" key="2">
    <source>
        <dbReference type="ARBA" id="ARBA00001946"/>
    </source>
</evidence>
<feature type="domain" description="EAL" evidence="14">
    <location>
        <begin position="1257"/>
        <end position="1509"/>
    </location>
</feature>
<dbReference type="GO" id="GO:0071732">
    <property type="term" value="P:cellular response to nitric oxide"/>
    <property type="evidence" value="ECO:0007669"/>
    <property type="project" value="UniProtKB-ARBA"/>
</dbReference>
<dbReference type="InterPro" id="IPR035965">
    <property type="entry name" value="PAS-like_dom_sf"/>
</dbReference>
<dbReference type="GO" id="GO:0071111">
    <property type="term" value="F:cyclic-guanylate-specific phosphodiesterase activity"/>
    <property type="evidence" value="ECO:0007669"/>
    <property type="project" value="UniProtKB-EC"/>
</dbReference>
<dbReference type="EMBL" id="CP035467">
    <property type="protein sequence ID" value="QCW82083.1"/>
    <property type="molecule type" value="Genomic_DNA"/>
</dbReference>
<dbReference type="InterPro" id="IPR000014">
    <property type="entry name" value="PAS"/>
</dbReference>
<dbReference type="SUPFAM" id="SSF52738">
    <property type="entry name" value="Methylesterase CheB, C-terminal domain"/>
    <property type="match status" value="1"/>
</dbReference>
<keyword evidence="3" id="KW-0489">Methyltransferase</keyword>
<dbReference type="InterPro" id="IPR035919">
    <property type="entry name" value="EAL_sf"/>
</dbReference>
<dbReference type="NCBIfam" id="TIGR00254">
    <property type="entry name" value="GGDEF"/>
    <property type="match status" value="1"/>
</dbReference>
<dbReference type="InterPro" id="IPR029063">
    <property type="entry name" value="SAM-dependent_MTases_sf"/>
</dbReference>
<dbReference type="InterPro" id="IPR000673">
    <property type="entry name" value="Sig_transdc_resp-reg_Me-estase"/>
</dbReference>
<dbReference type="PROSITE" id="PS50113">
    <property type="entry name" value="PAC"/>
    <property type="match status" value="1"/>
</dbReference>
<gene>
    <name evidence="16" type="ORF">EQU24_07355</name>
</gene>
<dbReference type="SMART" id="SM00091">
    <property type="entry name" value="PAS"/>
    <property type="match status" value="2"/>
</dbReference>
<dbReference type="CDD" id="cd01949">
    <property type="entry name" value="GGDEF"/>
    <property type="match status" value="1"/>
</dbReference>
<dbReference type="Pfam" id="PF03705">
    <property type="entry name" value="CheR_N"/>
    <property type="match status" value="1"/>
</dbReference>
<dbReference type="OrthoDB" id="9816309at2"/>
<dbReference type="InterPro" id="IPR013656">
    <property type="entry name" value="PAS_4"/>
</dbReference>
<dbReference type="Gene3D" id="3.20.20.450">
    <property type="entry name" value="EAL domain"/>
    <property type="match status" value="1"/>
</dbReference>
<dbReference type="Pfam" id="PF13426">
    <property type="entry name" value="PAS_9"/>
    <property type="match status" value="1"/>
</dbReference>
<comment type="cofactor">
    <cofactor evidence="2">
        <name>Mg(2+)</name>
        <dbReference type="ChEBI" id="CHEBI:18420"/>
    </cofactor>
</comment>
<dbReference type="RefSeq" id="WP_040575303.1">
    <property type="nucleotide sequence ID" value="NZ_CP035467.1"/>
</dbReference>
<evidence type="ECO:0000259" key="10">
    <source>
        <dbReference type="PROSITE" id="PS50112"/>
    </source>
</evidence>
<evidence type="ECO:0000256" key="1">
    <source>
        <dbReference type="ARBA" id="ARBA00001541"/>
    </source>
</evidence>
<evidence type="ECO:0000259" key="14">
    <source>
        <dbReference type="PROSITE" id="PS50883"/>
    </source>
</evidence>
<dbReference type="NCBIfam" id="TIGR00229">
    <property type="entry name" value="sensory_box"/>
    <property type="match status" value="2"/>
</dbReference>
<evidence type="ECO:0000256" key="8">
    <source>
        <dbReference type="PROSITE-ProRule" id="PRU00050"/>
    </source>
</evidence>
<evidence type="ECO:0000313" key="17">
    <source>
        <dbReference type="Proteomes" id="UP000305881"/>
    </source>
</evidence>
<dbReference type="FunFam" id="3.30.70.270:FF:000001">
    <property type="entry name" value="Diguanylate cyclase domain protein"/>
    <property type="match status" value="1"/>
</dbReference>
<dbReference type="PANTHER" id="PTHR44757:SF2">
    <property type="entry name" value="BIOFILM ARCHITECTURE MAINTENANCE PROTEIN MBAA"/>
    <property type="match status" value="1"/>
</dbReference>
<dbReference type="Pfam" id="PF01739">
    <property type="entry name" value="CheR"/>
    <property type="match status" value="1"/>
</dbReference>
<dbReference type="PROSITE" id="PS50123">
    <property type="entry name" value="CHER"/>
    <property type="match status" value="1"/>
</dbReference>
<evidence type="ECO:0000313" key="16">
    <source>
        <dbReference type="EMBL" id="QCW82083.1"/>
    </source>
</evidence>
<protein>
    <submittedName>
        <fullName evidence="16">EAL domain-containing protein</fullName>
    </submittedName>
</protein>
<dbReference type="FunFam" id="3.20.20.450:FF:000001">
    <property type="entry name" value="Cyclic di-GMP phosphodiesterase yahA"/>
    <property type="match status" value="1"/>
</dbReference>
<dbReference type="CDD" id="cd00130">
    <property type="entry name" value="PAS"/>
    <property type="match status" value="2"/>
</dbReference>
<dbReference type="InterPro" id="IPR022641">
    <property type="entry name" value="CheR_N"/>
</dbReference>
<dbReference type="InterPro" id="IPR001633">
    <property type="entry name" value="EAL_dom"/>
</dbReference>
<dbReference type="InterPro" id="IPR001610">
    <property type="entry name" value="PAC"/>
</dbReference>
<evidence type="ECO:0000256" key="6">
    <source>
        <dbReference type="ARBA" id="ARBA00022691"/>
    </source>
</evidence>
<dbReference type="KEGG" id="mbur:EQU24_07355"/>
<dbReference type="GO" id="GO:0006935">
    <property type="term" value="P:chemotaxis"/>
    <property type="evidence" value="ECO:0007669"/>
    <property type="project" value="UniProtKB-UniRule"/>
</dbReference>
<dbReference type="InterPro" id="IPR000700">
    <property type="entry name" value="PAS-assoc_C"/>
</dbReference>
<feature type="active site" evidence="8">
    <location>
        <position position="54"/>
    </location>
</feature>
<dbReference type="SUPFAM" id="SSF47757">
    <property type="entry name" value="Chemotaxis receptor methyltransferase CheR, N-terminal domain"/>
    <property type="match status" value="1"/>
</dbReference>
<keyword evidence="9" id="KW-0175">Coiled coil</keyword>
<dbReference type="Gene3D" id="3.40.50.150">
    <property type="entry name" value="Vaccinia Virus protein VP39"/>
    <property type="match status" value="1"/>
</dbReference>
<dbReference type="Pfam" id="PF00563">
    <property type="entry name" value="EAL"/>
    <property type="match status" value="1"/>
</dbReference>
<keyword evidence="5" id="KW-0808">Transferase</keyword>
<dbReference type="Pfam" id="PF00990">
    <property type="entry name" value="GGDEF"/>
    <property type="match status" value="1"/>
</dbReference>
<sequence>MSDSSELSCSESKISSAQSHIVGIGASAGGLEALSAFVGNITKGLGCVYIIAQHMSPNHRSMMVDILSRESILPVQTVIDGCVPESENIYVVPPGFNLSICEGVFRLQPPLPEISPKPSINLLFQSMAEYYDERAVGIILSGTGSDGTSGLRAIKAAGGITFAQLPESAKYDGMPRSAIESGVVDRIMMPDQMGRDLERLIKFPSVDLLHDDTDEQSSELSRLFDEVRQKTKIDFSSYKLSTVLRRLQRRFLATETEDLSAYLDYIEQNPNELDCLAKETLISVTEFFRDKESQKALERYIKELIARKKANEEIRVWVAGCATGEEAYSLAILFNEHIRSQNSKARLQVFATDIDNDALSFARRGFFNSAAMAEVPQEYLNRYFRPFGNGFEPIKELRDCIVFARQDIVSDPPFLKVDLISCRNVLIYFNADLQAKVLSALHFALKPDGLLFLGKSESVSQKDTLFTVLDRRARIFQSRGGGSALDIKMSRRGRLPLTLPPKKQDHTHERQFFEAVRKFYAPYAMLIDSAFNIVYLQGSINKFIDFPSGRPDMNLAQIIVPEFRNELLTTLHRVRRHQTSVYSRKRRIASLGFQTWRLAVHPLEDYRENEIYLVAFEEAGKSDGNKSDSVNLLALANEAGDDDELQTVREHLQTLLEEMASSNEEMQALNEEVQASNEELQATNEELEAANEELQATNEELISVNEESLIKSAELAALNSEFENLYNTMDFPILVFDCHLILKRSNLSAMRQFDISTSGNNRHVSRIDFPPYLIDIEKRLLNAADKQRKENYTTYFNDRSYQVYITPTVNATGVTQSIVLFIIDNTELVAANRLIKETQDKLLSIMNHSPYLVSLKDTAGRYEFVNYRFCELFGVSGKSVLGKTDRQLFSPEIADPLRRRDLEAMEHQSLVQAKQEFKIGSRSVFLESTHFSIFDQSGVARSICMQAIDVTQKQKAEEQLRLAVKVFDRAGEAIMITDASGRIIKVNDAFTTITGYQPGDVIGRNPSILQSGLHDDVFYQSMWQSIKENGSWQGEINNRRANGTIFPEWLTISAVHDVSGALVNYVGIFSDISAIKASQNRIEHLATHDELTGLPNRTLLMDRLKHNLFQAKRKNESLAVVFIDLDNFKNINDALGHEAGDILLKQATDRLLACMRDADTLARLGGDEFVAVLYNIDGADINRIAIRIVDSLSASFRIYDRDCFVSCSMGISIYPQDGEDSTSLLKNADTAMYRAKDQGKNQFQYFADEMKLKALQRLTIETGLRLAIEHQRLFLQYQPKIDLSSGLIVGAEALLRWHDPNLGNVSPAQFIPIAENCGLINKIGDQVIKMVAADIHFWKQKGIEVPPISINLSVHQLREKRFGDTLMSRLSEFDVPAQAITLEITESMLMERIEETERLLADLSTQGFKISVDDFGTGYSSLFYLKKLPIDELKVDRSFVDGIDEQSEDRSITHAIINMAHALHLQVVAEGVETEAQLRVLRSLDCDIVQGYYYYRPLSANQFQALLAR</sequence>
<evidence type="ECO:0000256" key="4">
    <source>
        <dbReference type="ARBA" id="ARBA00022636"/>
    </source>
</evidence>
<name>A0A4P9UNK7_METBY</name>
<feature type="domain" description="GGDEF" evidence="15">
    <location>
        <begin position="1116"/>
        <end position="1248"/>
    </location>
</feature>
<evidence type="ECO:0000256" key="5">
    <source>
        <dbReference type="ARBA" id="ARBA00022679"/>
    </source>
</evidence>
<dbReference type="InterPro" id="IPR052155">
    <property type="entry name" value="Biofilm_reg_signaling"/>
</dbReference>
<dbReference type="GO" id="GO:0032259">
    <property type="term" value="P:methylation"/>
    <property type="evidence" value="ECO:0007669"/>
    <property type="project" value="UniProtKB-KW"/>
</dbReference>
<keyword evidence="4" id="KW-0973">c-di-GMP</keyword>
<dbReference type="InterPro" id="IPR000160">
    <property type="entry name" value="GGDEF_dom"/>
</dbReference>
<dbReference type="Pfam" id="PF01339">
    <property type="entry name" value="CheB_methylest"/>
    <property type="match status" value="1"/>
</dbReference>
<dbReference type="GO" id="GO:0008984">
    <property type="term" value="F:protein-glutamate methylesterase activity"/>
    <property type="evidence" value="ECO:0007669"/>
    <property type="project" value="InterPro"/>
</dbReference>
<feature type="domain" description="PAS" evidence="10">
    <location>
        <begin position="956"/>
        <end position="1016"/>
    </location>
</feature>
<keyword evidence="6" id="KW-0949">S-adenosyl-L-methionine</keyword>
<evidence type="ECO:0000259" key="12">
    <source>
        <dbReference type="PROSITE" id="PS50122"/>
    </source>
</evidence>
<feature type="active site" evidence="8">
    <location>
        <position position="146"/>
    </location>
</feature>
<dbReference type="InterPro" id="IPR043128">
    <property type="entry name" value="Rev_trsase/Diguanyl_cyclase"/>
</dbReference>
<dbReference type="CDD" id="cd01948">
    <property type="entry name" value="EAL"/>
    <property type="match status" value="1"/>
</dbReference>
<dbReference type="CDD" id="cd16434">
    <property type="entry name" value="CheB-CheR_fusion"/>
    <property type="match status" value="1"/>
</dbReference>
<dbReference type="Gene3D" id="3.30.450.20">
    <property type="entry name" value="PAS domain"/>
    <property type="match status" value="2"/>
</dbReference>
<evidence type="ECO:0000256" key="3">
    <source>
        <dbReference type="ARBA" id="ARBA00022603"/>
    </source>
</evidence>
<proteinExistence type="predicted"/>
<dbReference type="SMART" id="SM00052">
    <property type="entry name" value="EAL"/>
    <property type="match status" value="1"/>
</dbReference>
<dbReference type="PROSITE" id="PS50887">
    <property type="entry name" value="GGDEF"/>
    <property type="match status" value="1"/>
</dbReference>
<dbReference type="Gene3D" id="3.40.50.180">
    <property type="entry name" value="Methylesterase CheB, C-terminal domain"/>
    <property type="match status" value="1"/>
</dbReference>
<keyword evidence="8" id="KW-0378">Hydrolase</keyword>
<evidence type="ECO:0000259" key="15">
    <source>
        <dbReference type="PROSITE" id="PS50887"/>
    </source>
</evidence>
<feature type="domain" description="PAS" evidence="10">
    <location>
        <begin position="838"/>
        <end position="908"/>
    </location>
</feature>
<dbReference type="InterPro" id="IPR000780">
    <property type="entry name" value="CheR_MeTrfase"/>
</dbReference>
<dbReference type="PROSITE" id="PS50112">
    <property type="entry name" value="PAS"/>
    <property type="match status" value="2"/>
</dbReference>
<dbReference type="PROSITE" id="PS50122">
    <property type="entry name" value="CHEB"/>
    <property type="match status" value="1"/>
</dbReference>
<dbReference type="SMART" id="SM00138">
    <property type="entry name" value="MeTrc"/>
    <property type="match status" value="1"/>
</dbReference>
<dbReference type="PROSITE" id="PS50883">
    <property type="entry name" value="EAL"/>
    <property type="match status" value="1"/>
</dbReference>
<dbReference type="InterPro" id="IPR035909">
    <property type="entry name" value="CheB_C"/>
</dbReference>
<dbReference type="InterPro" id="IPR029787">
    <property type="entry name" value="Nucleotide_cyclase"/>
</dbReference>
<organism evidence="16 17">
    <name type="scientific">Methylotuvimicrobium buryatense</name>
    <name type="common">Methylomicrobium buryatense</name>
    <dbReference type="NCBI Taxonomy" id="95641"/>
    <lineage>
        <taxon>Bacteria</taxon>
        <taxon>Pseudomonadati</taxon>
        <taxon>Pseudomonadota</taxon>
        <taxon>Gammaproteobacteria</taxon>
        <taxon>Methylococcales</taxon>
        <taxon>Methylococcaceae</taxon>
        <taxon>Methylotuvimicrobium</taxon>
    </lineage>
</organism>
<dbReference type="PRINTS" id="PR00996">
    <property type="entry name" value="CHERMTFRASE"/>
</dbReference>
<dbReference type="Gene3D" id="1.10.155.10">
    <property type="entry name" value="Chemotaxis receptor methyltransferase CheR, N-terminal domain"/>
    <property type="match status" value="1"/>
</dbReference>
<dbReference type="Pfam" id="PF08448">
    <property type="entry name" value="PAS_4"/>
    <property type="match status" value="1"/>
</dbReference>
<dbReference type="GO" id="GO:0005737">
    <property type="term" value="C:cytoplasm"/>
    <property type="evidence" value="ECO:0007669"/>
    <property type="project" value="InterPro"/>
</dbReference>
<keyword evidence="8" id="KW-0145">Chemotaxis</keyword>
<accession>A0A4P9UNK7</accession>
<dbReference type="InterPro" id="IPR022642">
    <property type="entry name" value="CheR_C"/>
</dbReference>
<feature type="domain" description="CheB-type methylesterase" evidence="12">
    <location>
        <begin position="15"/>
        <end position="204"/>
    </location>
</feature>
<evidence type="ECO:0000256" key="9">
    <source>
        <dbReference type="SAM" id="Coils"/>
    </source>
</evidence>
<dbReference type="SUPFAM" id="SSF53335">
    <property type="entry name" value="S-adenosyl-L-methionine-dependent methyltransferases"/>
    <property type="match status" value="1"/>
</dbReference>
<dbReference type="Proteomes" id="UP000305881">
    <property type="component" value="Chromosome"/>
</dbReference>
<comment type="catalytic activity">
    <reaction evidence="7">
        <text>3',3'-c-di-GMP + H2O = 5'-phosphoguanylyl(3'-&gt;5')guanosine + H(+)</text>
        <dbReference type="Rhea" id="RHEA:24902"/>
        <dbReference type="ChEBI" id="CHEBI:15377"/>
        <dbReference type="ChEBI" id="CHEBI:15378"/>
        <dbReference type="ChEBI" id="CHEBI:58754"/>
        <dbReference type="ChEBI" id="CHEBI:58805"/>
        <dbReference type="EC" id="3.1.4.52"/>
    </reaction>
    <physiologicalReaction direction="left-to-right" evidence="7">
        <dbReference type="Rhea" id="RHEA:24903"/>
    </physiologicalReaction>
</comment>
<dbReference type="CDD" id="cd02440">
    <property type="entry name" value="AdoMet_MTases"/>
    <property type="match status" value="1"/>
</dbReference>
<dbReference type="SMART" id="SM00267">
    <property type="entry name" value="GGDEF"/>
    <property type="match status" value="1"/>
</dbReference>
<evidence type="ECO:0000259" key="13">
    <source>
        <dbReference type="PROSITE" id="PS50123"/>
    </source>
</evidence>
<dbReference type="GO" id="GO:0008983">
    <property type="term" value="F:protein-glutamate O-methyltransferase activity"/>
    <property type="evidence" value="ECO:0007669"/>
    <property type="project" value="UniProtKB-EC"/>
</dbReference>
<feature type="coiled-coil region" evidence="9">
    <location>
        <begin position="645"/>
        <end position="707"/>
    </location>
</feature>
<feature type="active site" evidence="8">
    <location>
        <position position="27"/>
    </location>
</feature>
<feature type="domain" description="CheR-type methyltransferase" evidence="13">
    <location>
        <begin position="208"/>
        <end position="480"/>
    </location>
</feature>
<evidence type="ECO:0000256" key="7">
    <source>
        <dbReference type="ARBA" id="ARBA00051114"/>
    </source>
</evidence>
<comment type="catalytic activity">
    <reaction evidence="1">
        <text>L-glutamyl-[protein] + S-adenosyl-L-methionine = [protein]-L-glutamate 5-O-methyl ester + S-adenosyl-L-homocysteine</text>
        <dbReference type="Rhea" id="RHEA:24452"/>
        <dbReference type="Rhea" id="RHEA-COMP:10208"/>
        <dbReference type="Rhea" id="RHEA-COMP:10311"/>
        <dbReference type="ChEBI" id="CHEBI:29973"/>
        <dbReference type="ChEBI" id="CHEBI:57856"/>
        <dbReference type="ChEBI" id="CHEBI:59789"/>
        <dbReference type="ChEBI" id="CHEBI:82795"/>
        <dbReference type="EC" id="2.1.1.80"/>
    </reaction>
</comment>
<dbReference type="InterPro" id="IPR036804">
    <property type="entry name" value="CheR_N_sf"/>
</dbReference>
<feature type="domain" description="PAC" evidence="11">
    <location>
        <begin position="1032"/>
        <end position="1084"/>
    </location>
</feature>
<dbReference type="Gene3D" id="3.30.70.270">
    <property type="match status" value="1"/>
</dbReference>
<reference evidence="17" key="1">
    <citation type="journal article" date="2019" name="J. Bacteriol.">
        <title>A Mutagenic Screen Identifies a TonB-Dependent Receptor Required for the Lanthanide Metal Switch in the Type I Methanotroph 'Methylotuvimicrobium buryatense' 5GB1C.</title>
        <authorList>
            <person name="Groom J.D."/>
            <person name="Ford S.M."/>
            <person name="Pesesky M.W."/>
            <person name="Lidstrom M.E."/>
        </authorList>
    </citation>
    <scope>NUCLEOTIDE SEQUENCE [LARGE SCALE GENOMIC DNA]</scope>
    <source>
        <strain evidence="17">5GB1C</strain>
    </source>
</reference>
<evidence type="ECO:0000259" key="11">
    <source>
        <dbReference type="PROSITE" id="PS50113"/>
    </source>
</evidence>